<keyword evidence="2" id="KW-1185">Reference proteome</keyword>
<sequence>MMYSNYFKGIINEGNALSLSPKCVTTMMNIIHLEGKLAGMNALRDKYDKFNFSREIFKVERKLTDLTGNIPPRQLLERFYKLTQDEK</sequence>
<gene>
    <name evidence="1" type="ORF">ACFQ39_01330</name>
</gene>
<dbReference type="Proteomes" id="UP001597201">
    <property type="component" value="Unassembled WGS sequence"/>
</dbReference>
<dbReference type="RefSeq" id="WP_377175667.1">
    <property type="nucleotide sequence ID" value="NZ_JBHTMY010000001.1"/>
</dbReference>
<proteinExistence type="predicted"/>
<evidence type="ECO:0000313" key="2">
    <source>
        <dbReference type="Proteomes" id="UP001597201"/>
    </source>
</evidence>
<protein>
    <submittedName>
        <fullName evidence="1">Uncharacterized protein</fullName>
    </submittedName>
</protein>
<accession>A0ABW3XZZ4</accession>
<name>A0ABW3XZZ4_9FLAO</name>
<organism evidence="1 2">
    <name type="scientific">Namhaeicola litoreus</name>
    <dbReference type="NCBI Taxonomy" id="1052145"/>
    <lineage>
        <taxon>Bacteria</taxon>
        <taxon>Pseudomonadati</taxon>
        <taxon>Bacteroidota</taxon>
        <taxon>Flavobacteriia</taxon>
        <taxon>Flavobacteriales</taxon>
        <taxon>Flavobacteriaceae</taxon>
        <taxon>Namhaeicola</taxon>
    </lineage>
</organism>
<comment type="caution">
    <text evidence="1">The sequence shown here is derived from an EMBL/GenBank/DDBJ whole genome shotgun (WGS) entry which is preliminary data.</text>
</comment>
<reference evidence="2" key="1">
    <citation type="journal article" date="2019" name="Int. J. Syst. Evol. Microbiol.">
        <title>The Global Catalogue of Microorganisms (GCM) 10K type strain sequencing project: providing services to taxonomists for standard genome sequencing and annotation.</title>
        <authorList>
            <consortium name="The Broad Institute Genomics Platform"/>
            <consortium name="The Broad Institute Genome Sequencing Center for Infectious Disease"/>
            <person name="Wu L."/>
            <person name="Ma J."/>
        </authorList>
    </citation>
    <scope>NUCLEOTIDE SEQUENCE [LARGE SCALE GENOMIC DNA]</scope>
    <source>
        <strain evidence="2">CCUG 61485</strain>
    </source>
</reference>
<dbReference type="EMBL" id="JBHTMY010000001">
    <property type="protein sequence ID" value="MFD1314245.1"/>
    <property type="molecule type" value="Genomic_DNA"/>
</dbReference>
<evidence type="ECO:0000313" key="1">
    <source>
        <dbReference type="EMBL" id="MFD1314245.1"/>
    </source>
</evidence>